<evidence type="ECO:0000259" key="6">
    <source>
        <dbReference type="Pfam" id="PF03717"/>
    </source>
</evidence>
<evidence type="ECO:0000256" key="1">
    <source>
        <dbReference type="ARBA" id="ARBA00004370"/>
    </source>
</evidence>
<reference evidence="7 8" key="1">
    <citation type="journal article" date="2019" name="Int. J. Syst. Evol. Microbiol.">
        <title>The Global Catalogue of Microorganisms (GCM) 10K type strain sequencing project: providing services to taxonomists for standard genome sequencing and annotation.</title>
        <authorList>
            <consortium name="The Broad Institute Genomics Platform"/>
            <consortium name="The Broad Institute Genome Sequencing Center for Infectious Disease"/>
            <person name="Wu L."/>
            <person name="Ma J."/>
        </authorList>
    </citation>
    <scope>NUCLEOTIDE SEQUENCE [LARGE SCALE GENOMIC DNA]</scope>
    <source>
        <strain evidence="7 8">JCM 16001</strain>
    </source>
</reference>
<feature type="compositionally biased region" description="Basic and acidic residues" evidence="4">
    <location>
        <begin position="77"/>
        <end position="89"/>
    </location>
</feature>
<dbReference type="InterPro" id="IPR005311">
    <property type="entry name" value="PBP_dimer"/>
</dbReference>
<dbReference type="SUPFAM" id="SSF56601">
    <property type="entry name" value="beta-lactamase/transpeptidase-like"/>
    <property type="match status" value="1"/>
</dbReference>
<protein>
    <submittedName>
        <fullName evidence="7">Penicillin-binding protein 2</fullName>
    </submittedName>
</protein>
<keyword evidence="3" id="KW-0472">Membrane</keyword>
<dbReference type="InterPro" id="IPR036138">
    <property type="entry name" value="PBP_dimer_sf"/>
</dbReference>
<dbReference type="InterPro" id="IPR050515">
    <property type="entry name" value="Beta-lactam/transpept"/>
</dbReference>
<dbReference type="PANTHER" id="PTHR30627">
    <property type="entry name" value="PEPTIDOGLYCAN D,D-TRANSPEPTIDASE"/>
    <property type="match status" value="1"/>
</dbReference>
<evidence type="ECO:0000313" key="7">
    <source>
        <dbReference type="EMBL" id="GAA1681931.1"/>
    </source>
</evidence>
<comment type="subcellular location">
    <subcellularLocation>
        <location evidence="1">Membrane</location>
    </subcellularLocation>
</comment>
<dbReference type="Gene3D" id="3.40.710.10">
    <property type="entry name" value="DD-peptidase/beta-lactamase superfamily"/>
    <property type="match status" value="1"/>
</dbReference>
<dbReference type="Pfam" id="PF00905">
    <property type="entry name" value="Transpeptidase"/>
    <property type="match status" value="1"/>
</dbReference>
<dbReference type="Gene3D" id="3.90.1310.10">
    <property type="entry name" value="Penicillin-binding protein 2a (Domain 2)"/>
    <property type="match status" value="1"/>
</dbReference>
<accession>A0ABN2H5Y7</accession>
<dbReference type="RefSeq" id="WP_344487972.1">
    <property type="nucleotide sequence ID" value="NZ_BAAAQF010000010.1"/>
</dbReference>
<feature type="compositionally biased region" description="Basic and acidic residues" evidence="4">
    <location>
        <begin position="1"/>
        <end position="12"/>
    </location>
</feature>
<dbReference type="InterPro" id="IPR012338">
    <property type="entry name" value="Beta-lactam/transpept-like"/>
</dbReference>
<sequence>MTESDPRRRRDPSSISRARRYTPRGRTVREAAEAGEDNRARENGARDREAARRERNRAAAAQQDDGTEDLAAKRRREAAARSRERRQRETGAVPPEPRESAPASTRTSTTRRTGAAKSEPVRRTGTVRAGTARRTATAGPQRRATSRPTSRVTGPVKAVPVKPLPHLPRLGSPRRRLRMASAFVMVLLVVSGVRLIQLQVTDSAAYAAEAMNQRLTTEPLPAERGAILDRNGNRLAYSVEANYIAVDPVMVTGDAGELAAKLGPLLARTPSELEPIIATKETPQGEPIRFAYLQRGVDLAIGDQIREMENPGLVIGDDERRVVPGRDLAANVLGFTGGDAGEGLVGLEAAYNDWLTGTDGEVSYERSQSGQPIPGAFYREEEAVPGKDIQLTLDADLQFQVQNILERTVTDHDAQFGSAMVMDVDTGEMLAMASTPTYDAADPFDVESDEAYRDYGTQATVDPGSIHKAIVFAAALEEGCIEPDGTMHVEQSINKGGTNYTDTYEHGSAELSLAGIIAQSSNVGTIQLADCIGKDKLYEYQRAFGLGEATGVGVAGEASGILQPPDNWSGTSEGSVPIGHEGTATIIQMAALYAAIANDGVYVQPTLVDHLIGADGNVVEDDDEPRTRRVISTETAQDLQYLLQAPIAAETGTGRNAELENYHLAGKTGTGGLVVDGEYAPGNVASFVGFAPAEDPQYVVAVSVYVPGGGGGGSTTGEAFKEINEFALGYFGVRPATDPAPEFDVWG</sequence>
<dbReference type="EMBL" id="BAAAQF010000010">
    <property type="protein sequence ID" value="GAA1681931.1"/>
    <property type="molecule type" value="Genomic_DNA"/>
</dbReference>
<dbReference type="PANTHER" id="PTHR30627:SF1">
    <property type="entry name" value="PEPTIDOGLYCAN D,D-TRANSPEPTIDASE FTSI"/>
    <property type="match status" value="1"/>
</dbReference>
<evidence type="ECO:0000259" key="5">
    <source>
        <dbReference type="Pfam" id="PF00905"/>
    </source>
</evidence>
<evidence type="ECO:0000256" key="4">
    <source>
        <dbReference type="SAM" id="MobiDB-lite"/>
    </source>
</evidence>
<feature type="domain" description="Penicillin-binding protein transpeptidase" evidence="5">
    <location>
        <begin position="417"/>
        <end position="724"/>
    </location>
</feature>
<dbReference type="InterPro" id="IPR001460">
    <property type="entry name" value="PCN-bd_Tpept"/>
</dbReference>
<evidence type="ECO:0000313" key="8">
    <source>
        <dbReference type="Proteomes" id="UP001499851"/>
    </source>
</evidence>
<keyword evidence="8" id="KW-1185">Reference proteome</keyword>
<dbReference type="Pfam" id="PF03717">
    <property type="entry name" value="PBP_dimer"/>
    <property type="match status" value="1"/>
</dbReference>
<organism evidence="7 8">
    <name type="scientific">Glycomyces endophyticus</name>
    <dbReference type="NCBI Taxonomy" id="480996"/>
    <lineage>
        <taxon>Bacteria</taxon>
        <taxon>Bacillati</taxon>
        <taxon>Actinomycetota</taxon>
        <taxon>Actinomycetes</taxon>
        <taxon>Glycomycetales</taxon>
        <taxon>Glycomycetaceae</taxon>
        <taxon>Glycomyces</taxon>
    </lineage>
</organism>
<dbReference type="Gene3D" id="3.30.450.330">
    <property type="match status" value="1"/>
</dbReference>
<name>A0ABN2H5Y7_9ACTN</name>
<dbReference type="Proteomes" id="UP001499851">
    <property type="component" value="Unassembled WGS sequence"/>
</dbReference>
<proteinExistence type="inferred from homology"/>
<dbReference type="SUPFAM" id="SSF56519">
    <property type="entry name" value="Penicillin binding protein dimerisation domain"/>
    <property type="match status" value="1"/>
</dbReference>
<comment type="similarity">
    <text evidence="2">Belongs to the transpeptidase family.</text>
</comment>
<evidence type="ECO:0000256" key="2">
    <source>
        <dbReference type="ARBA" id="ARBA00007171"/>
    </source>
</evidence>
<feature type="region of interest" description="Disordered" evidence="4">
    <location>
        <begin position="1"/>
        <end position="167"/>
    </location>
</feature>
<gene>
    <name evidence="7" type="ORF">GCM10009830_31320</name>
</gene>
<feature type="compositionally biased region" description="Basic and acidic residues" evidence="4">
    <location>
        <begin position="27"/>
        <end position="57"/>
    </location>
</feature>
<comment type="caution">
    <text evidence="7">The sequence shown here is derived from an EMBL/GenBank/DDBJ whole genome shotgun (WGS) entry which is preliminary data.</text>
</comment>
<evidence type="ECO:0000256" key="3">
    <source>
        <dbReference type="ARBA" id="ARBA00023136"/>
    </source>
</evidence>
<feature type="compositionally biased region" description="Low complexity" evidence="4">
    <location>
        <begin position="100"/>
        <end position="143"/>
    </location>
</feature>
<feature type="domain" description="Penicillin-binding protein dimerisation" evidence="6">
    <location>
        <begin position="220"/>
        <end position="373"/>
    </location>
</feature>